<evidence type="ECO:0000259" key="10">
    <source>
        <dbReference type="PROSITE" id="PS50893"/>
    </source>
</evidence>
<evidence type="ECO:0000313" key="11">
    <source>
        <dbReference type="EMBL" id="MBC8570712.1"/>
    </source>
</evidence>
<dbReference type="PANTHER" id="PTHR43790:SF3">
    <property type="entry name" value="D-ALLOSE IMPORT ATP-BINDING PROTEIN ALSA-RELATED"/>
    <property type="match status" value="1"/>
</dbReference>
<protein>
    <submittedName>
        <fullName evidence="11">Sugar ABC transporter ATP-binding protein</fullName>
    </submittedName>
</protein>
<dbReference type="SMART" id="SM00382">
    <property type="entry name" value="AAA"/>
    <property type="match status" value="2"/>
</dbReference>
<dbReference type="AlphaFoldDB" id="A0A926EB98"/>
<keyword evidence="9" id="KW-0472">Membrane</keyword>
<proteinExistence type="predicted"/>
<feature type="domain" description="ABC transporter" evidence="10">
    <location>
        <begin position="5"/>
        <end position="245"/>
    </location>
</feature>
<dbReference type="GO" id="GO:0016887">
    <property type="term" value="F:ATP hydrolysis activity"/>
    <property type="evidence" value="ECO:0007669"/>
    <property type="project" value="InterPro"/>
</dbReference>
<keyword evidence="12" id="KW-1185">Reference proteome</keyword>
<evidence type="ECO:0000256" key="7">
    <source>
        <dbReference type="ARBA" id="ARBA00022840"/>
    </source>
</evidence>
<evidence type="ECO:0000313" key="12">
    <source>
        <dbReference type="Proteomes" id="UP000660861"/>
    </source>
</evidence>
<dbReference type="PROSITE" id="PS50893">
    <property type="entry name" value="ABC_TRANSPORTER_2"/>
    <property type="match status" value="2"/>
</dbReference>
<organism evidence="11 12">
    <name type="scientific">Zongyangia hominis</name>
    <dbReference type="NCBI Taxonomy" id="2763677"/>
    <lineage>
        <taxon>Bacteria</taxon>
        <taxon>Bacillati</taxon>
        <taxon>Bacillota</taxon>
        <taxon>Clostridia</taxon>
        <taxon>Eubacteriales</taxon>
        <taxon>Oscillospiraceae</taxon>
        <taxon>Zongyangia</taxon>
    </lineage>
</organism>
<dbReference type="RefSeq" id="WP_262397809.1">
    <property type="nucleotide sequence ID" value="NZ_JACRTC010000005.1"/>
</dbReference>
<evidence type="ECO:0000256" key="5">
    <source>
        <dbReference type="ARBA" id="ARBA00022737"/>
    </source>
</evidence>
<keyword evidence="2" id="KW-0813">Transport</keyword>
<dbReference type="GO" id="GO:0005524">
    <property type="term" value="F:ATP binding"/>
    <property type="evidence" value="ECO:0007669"/>
    <property type="project" value="UniProtKB-KW"/>
</dbReference>
<dbReference type="FunFam" id="3.40.50.300:FF:000127">
    <property type="entry name" value="Ribose import ATP-binding protein RbsA"/>
    <property type="match status" value="1"/>
</dbReference>
<dbReference type="Pfam" id="PF00005">
    <property type="entry name" value="ABC_tran"/>
    <property type="match status" value="2"/>
</dbReference>
<evidence type="ECO:0000256" key="8">
    <source>
        <dbReference type="ARBA" id="ARBA00022967"/>
    </source>
</evidence>
<dbReference type="PROSITE" id="PS00211">
    <property type="entry name" value="ABC_TRANSPORTER_1"/>
    <property type="match status" value="1"/>
</dbReference>
<reference evidence="11" key="1">
    <citation type="submission" date="2020-08" db="EMBL/GenBank/DDBJ databases">
        <title>Genome public.</title>
        <authorList>
            <person name="Liu C."/>
            <person name="Sun Q."/>
        </authorList>
    </citation>
    <scope>NUCLEOTIDE SEQUENCE</scope>
    <source>
        <strain evidence="11">NSJ-54</strain>
    </source>
</reference>
<dbReference type="InterPro" id="IPR003593">
    <property type="entry name" value="AAA+_ATPase"/>
</dbReference>
<dbReference type="InterPro" id="IPR050107">
    <property type="entry name" value="ABC_carbohydrate_import_ATPase"/>
</dbReference>
<keyword evidence="8" id="KW-1278">Translocase</keyword>
<dbReference type="EMBL" id="JACRTC010000005">
    <property type="protein sequence ID" value="MBC8570712.1"/>
    <property type="molecule type" value="Genomic_DNA"/>
</dbReference>
<evidence type="ECO:0000256" key="4">
    <source>
        <dbReference type="ARBA" id="ARBA00022597"/>
    </source>
</evidence>
<feature type="domain" description="ABC transporter" evidence="10">
    <location>
        <begin position="267"/>
        <end position="506"/>
    </location>
</feature>
<dbReference type="InterPro" id="IPR017871">
    <property type="entry name" value="ABC_transporter-like_CS"/>
</dbReference>
<evidence type="ECO:0000256" key="2">
    <source>
        <dbReference type="ARBA" id="ARBA00022448"/>
    </source>
</evidence>
<sequence>MENLVEMKGITKLFPGVKALSNINLDLRPGEVHLLLGENGAGKSTLMKILSGVYTPTEGIIKVGEKEYTSLTPHLSQENKIAIIYQELSVINELTIAENLFIGKLPVKKAAGIFRVVDRKEMAARAKELLAMVGFHRDPLTSVSELSISEKQQVEIAKALASDARVLVMDEPTSSLSGEETEQLFTIIRKLKAKGVGIFYISHKMSEMKEIGDRVTVLKDGMQVATLDMKDVKDEKQIISLMVGRELSQQSLRRPKEEGAAPKKVALKVENVTRVDEKVKNVSFELHHGEILGFAGLVGSGRTELMNTIFGAERMKTGKVWLDGKEIHVHSPYEAVKKGMAFITESRRETGFFDNFNICKNIAAVYNIKRTSCKGLSGLIHPKKEREIAAKQKEDLSIRCTGIDQMVASLSGGNQQKVIVGKWLASKANLMIFDEPTRGIDIGAKSEIYHIMRGLADEGKGIIMVSSELPELITLCDRIVVFNKGEIAAIFDGEEATEEAIMAVAAS</sequence>
<keyword evidence="5" id="KW-0677">Repeat</keyword>
<dbReference type="SUPFAM" id="SSF52540">
    <property type="entry name" value="P-loop containing nucleoside triphosphate hydrolases"/>
    <property type="match status" value="2"/>
</dbReference>
<comment type="caution">
    <text evidence="11">The sequence shown here is derived from an EMBL/GenBank/DDBJ whole genome shotgun (WGS) entry which is preliminary data.</text>
</comment>
<comment type="subcellular location">
    <subcellularLocation>
        <location evidence="1">Cell membrane</location>
        <topology evidence="1">Peripheral membrane protein</topology>
    </subcellularLocation>
</comment>
<keyword evidence="7 11" id="KW-0067">ATP-binding</keyword>
<keyword evidence="4" id="KW-0762">Sugar transport</keyword>
<keyword evidence="6" id="KW-0547">Nucleotide-binding</keyword>
<dbReference type="CDD" id="cd03216">
    <property type="entry name" value="ABC_Carb_Monos_I"/>
    <property type="match status" value="1"/>
</dbReference>
<name>A0A926EB98_9FIRM</name>
<gene>
    <name evidence="11" type="ORF">H8709_07715</name>
</gene>
<accession>A0A926EB98</accession>
<dbReference type="PANTHER" id="PTHR43790">
    <property type="entry name" value="CARBOHYDRATE TRANSPORT ATP-BINDING PROTEIN MG119-RELATED"/>
    <property type="match status" value="1"/>
</dbReference>
<evidence type="ECO:0000256" key="6">
    <source>
        <dbReference type="ARBA" id="ARBA00022741"/>
    </source>
</evidence>
<keyword evidence="3" id="KW-1003">Cell membrane</keyword>
<dbReference type="CDD" id="cd03215">
    <property type="entry name" value="ABC_Carb_Monos_II"/>
    <property type="match status" value="1"/>
</dbReference>
<dbReference type="Proteomes" id="UP000660861">
    <property type="component" value="Unassembled WGS sequence"/>
</dbReference>
<evidence type="ECO:0000256" key="1">
    <source>
        <dbReference type="ARBA" id="ARBA00004202"/>
    </source>
</evidence>
<dbReference type="InterPro" id="IPR027417">
    <property type="entry name" value="P-loop_NTPase"/>
</dbReference>
<dbReference type="GO" id="GO:0005886">
    <property type="term" value="C:plasma membrane"/>
    <property type="evidence" value="ECO:0007669"/>
    <property type="project" value="UniProtKB-SubCell"/>
</dbReference>
<dbReference type="InterPro" id="IPR003439">
    <property type="entry name" value="ABC_transporter-like_ATP-bd"/>
</dbReference>
<dbReference type="Gene3D" id="3.40.50.300">
    <property type="entry name" value="P-loop containing nucleotide triphosphate hydrolases"/>
    <property type="match status" value="2"/>
</dbReference>
<evidence type="ECO:0000256" key="3">
    <source>
        <dbReference type="ARBA" id="ARBA00022475"/>
    </source>
</evidence>
<evidence type="ECO:0000256" key="9">
    <source>
        <dbReference type="ARBA" id="ARBA00023136"/>
    </source>
</evidence>